<proteinExistence type="predicted"/>
<evidence type="ECO:0000313" key="2">
    <source>
        <dbReference type="Proteomes" id="UP000183769"/>
    </source>
</evidence>
<name>A0A1I5VX04_9EURY</name>
<dbReference type="AlphaFoldDB" id="A0A1I5VX04"/>
<evidence type="ECO:0000313" key="1">
    <source>
        <dbReference type="EMBL" id="SFQ12094.1"/>
    </source>
</evidence>
<gene>
    <name evidence="1" type="ORF">SAMN05216277_12115</name>
</gene>
<keyword evidence="2" id="KW-1185">Reference proteome</keyword>
<sequence length="29" mass="3359">MGIQGLFRLDKDSFPTWLVCIEFPLSDTE</sequence>
<dbReference type="Proteomes" id="UP000183769">
    <property type="component" value="Unassembled WGS sequence"/>
</dbReference>
<accession>A0A1I5VX04</accession>
<protein>
    <submittedName>
        <fullName evidence="1">Uncharacterized protein</fullName>
    </submittedName>
</protein>
<organism evidence="1 2">
    <name type="scientific">Halolamina pelagica</name>
    <dbReference type="NCBI Taxonomy" id="699431"/>
    <lineage>
        <taxon>Archaea</taxon>
        <taxon>Methanobacteriati</taxon>
        <taxon>Methanobacteriota</taxon>
        <taxon>Stenosarchaea group</taxon>
        <taxon>Halobacteria</taxon>
        <taxon>Halobacteriales</taxon>
        <taxon>Haloferacaceae</taxon>
    </lineage>
</organism>
<reference evidence="2" key="1">
    <citation type="submission" date="2016-10" db="EMBL/GenBank/DDBJ databases">
        <authorList>
            <person name="Varghese N."/>
            <person name="Submissions S."/>
        </authorList>
    </citation>
    <scope>NUCLEOTIDE SEQUENCE [LARGE SCALE GENOMIC DNA]</scope>
    <source>
        <strain evidence="2">CGMCC 1.10329</strain>
    </source>
</reference>
<dbReference type="EMBL" id="FOXI01000021">
    <property type="protein sequence ID" value="SFQ12094.1"/>
    <property type="molecule type" value="Genomic_DNA"/>
</dbReference>